<name>A0A316ZGV5_9BASI</name>
<feature type="domain" description="PCI" evidence="6">
    <location>
        <begin position="54"/>
        <end position="255"/>
    </location>
</feature>
<evidence type="ECO:0000256" key="5">
    <source>
        <dbReference type="SAM" id="MobiDB-lite"/>
    </source>
</evidence>
<dbReference type="GO" id="GO:0005852">
    <property type="term" value="C:eukaryotic translation initiation factor 3 complex"/>
    <property type="evidence" value="ECO:0007669"/>
    <property type="project" value="UniProtKB-UniRule"/>
</dbReference>
<protein>
    <recommendedName>
        <fullName evidence="4">Eukaryotic translation initiation factor 3 subunit K</fullName>
        <shortName evidence="4">eIF3k</shortName>
    </recommendedName>
    <alternativeName>
        <fullName evidence="4">eIF-3 p25</fullName>
    </alternativeName>
</protein>
<gene>
    <name evidence="7" type="ORF">FA09DRAFT_303788</name>
</gene>
<comment type="subcellular location">
    <subcellularLocation>
        <location evidence="4">Cytoplasm</location>
    </subcellularLocation>
</comment>
<dbReference type="STRING" id="58919.A0A316ZGV5"/>
<comment type="function">
    <text evidence="4">Component of the eukaryotic translation initiation factor 3 (eIF-3) complex, which is involved in protein synthesis of a specialized repertoire of mRNAs and, together with other initiation factors, stimulates binding of mRNA and methionyl-tRNAi to the 40S ribosome. The eIF-3 complex specifically targets and initiates translation of a subset of mRNAs involved in cell proliferation.</text>
</comment>
<dbReference type="PROSITE" id="PS50250">
    <property type="entry name" value="PCI"/>
    <property type="match status" value="1"/>
</dbReference>
<dbReference type="PANTHER" id="PTHR13022">
    <property type="entry name" value="EUKARYOTIC TRANSLATION INITIATION FACTOR 3 SUBUNIT 11"/>
    <property type="match status" value="1"/>
</dbReference>
<keyword evidence="1 4" id="KW-0963">Cytoplasm</keyword>
<dbReference type="Pfam" id="PF10075">
    <property type="entry name" value="CSN8_PSD8_EIF3K"/>
    <property type="match status" value="1"/>
</dbReference>
<evidence type="ECO:0000256" key="4">
    <source>
        <dbReference type="HAMAP-Rule" id="MF_03010"/>
    </source>
</evidence>
<dbReference type="AlphaFoldDB" id="A0A316ZGV5"/>
<dbReference type="HAMAP" id="MF_03010">
    <property type="entry name" value="eIF3k"/>
    <property type="match status" value="1"/>
</dbReference>
<comment type="subunit">
    <text evidence="4">Component of the eukaryotic translation initiation factor 3 (eIF-3) complex.</text>
</comment>
<dbReference type="GO" id="GO:0001732">
    <property type="term" value="P:formation of cytoplasmic translation initiation complex"/>
    <property type="evidence" value="ECO:0007669"/>
    <property type="project" value="UniProtKB-UniRule"/>
</dbReference>
<dbReference type="RefSeq" id="XP_025600978.1">
    <property type="nucleotide sequence ID" value="XM_025740450.1"/>
</dbReference>
<dbReference type="InterPro" id="IPR016024">
    <property type="entry name" value="ARM-type_fold"/>
</dbReference>
<evidence type="ECO:0000259" key="6">
    <source>
        <dbReference type="PROSITE" id="PS50250"/>
    </source>
</evidence>
<dbReference type="GO" id="GO:0033290">
    <property type="term" value="C:eukaryotic 48S preinitiation complex"/>
    <property type="evidence" value="ECO:0007669"/>
    <property type="project" value="UniProtKB-UniRule"/>
</dbReference>
<dbReference type="InterPro" id="IPR000717">
    <property type="entry name" value="PCI_dom"/>
</dbReference>
<dbReference type="GeneID" id="37267996"/>
<dbReference type="PANTHER" id="PTHR13022:SF0">
    <property type="entry name" value="EUKARYOTIC TRANSLATION INITIATION FACTOR 3 SUBUNIT K"/>
    <property type="match status" value="1"/>
</dbReference>
<dbReference type="InterPro" id="IPR016020">
    <property type="entry name" value="Transl_init_fac_sub12_N_euk"/>
</dbReference>
<feature type="region of interest" description="Disordered" evidence="5">
    <location>
        <begin position="115"/>
        <end position="137"/>
    </location>
</feature>
<dbReference type="InterPro" id="IPR036390">
    <property type="entry name" value="WH_DNA-bd_sf"/>
</dbReference>
<dbReference type="InterPro" id="IPR033464">
    <property type="entry name" value="CSN8_PSD8_EIF3K"/>
</dbReference>
<dbReference type="SUPFAM" id="SSF46785">
    <property type="entry name" value="Winged helix' DNA-binding domain"/>
    <property type="match status" value="1"/>
</dbReference>
<evidence type="ECO:0000313" key="8">
    <source>
        <dbReference type="Proteomes" id="UP000245946"/>
    </source>
</evidence>
<accession>A0A316ZGV5</accession>
<evidence type="ECO:0000256" key="1">
    <source>
        <dbReference type="ARBA" id="ARBA00022490"/>
    </source>
</evidence>
<keyword evidence="3 4" id="KW-0648">Protein biosynthesis</keyword>
<dbReference type="GO" id="GO:0016282">
    <property type="term" value="C:eukaryotic 43S preinitiation complex"/>
    <property type="evidence" value="ECO:0007669"/>
    <property type="project" value="UniProtKB-UniRule"/>
</dbReference>
<keyword evidence="8" id="KW-1185">Reference proteome</keyword>
<keyword evidence="2 4" id="KW-0396">Initiation factor</keyword>
<dbReference type="EMBL" id="KZ819284">
    <property type="protein sequence ID" value="PWO00700.1"/>
    <property type="molecule type" value="Genomic_DNA"/>
</dbReference>
<evidence type="ECO:0000256" key="2">
    <source>
        <dbReference type="ARBA" id="ARBA00022540"/>
    </source>
</evidence>
<dbReference type="GO" id="GO:0003743">
    <property type="term" value="F:translation initiation factor activity"/>
    <property type="evidence" value="ECO:0007669"/>
    <property type="project" value="UniProtKB-UniRule"/>
</dbReference>
<comment type="similarity">
    <text evidence="4">Belongs to the eIF-3 subunit K family.</text>
</comment>
<reference evidence="7 8" key="1">
    <citation type="journal article" date="2018" name="Mol. Biol. Evol.">
        <title>Broad Genomic Sampling Reveals a Smut Pathogenic Ancestry of the Fungal Clade Ustilaginomycotina.</title>
        <authorList>
            <person name="Kijpornyongpan T."/>
            <person name="Mondo S.J."/>
            <person name="Barry K."/>
            <person name="Sandor L."/>
            <person name="Lee J."/>
            <person name="Lipzen A."/>
            <person name="Pangilinan J."/>
            <person name="LaButti K."/>
            <person name="Hainaut M."/>
            <person name="Henrissat B."/>
            <person name="Grigoriev I.V."/>
            <person name="Spatafora J.W."/>
            <person name="Aime M.C."/>
        </authorList>
    </citation>
    <scope>NUCLEOTIDE SEQUENCE [LARGE SCALE GENOMIC DNA]</scope>
    <source>
        <strain evidence="7 8">MCA 4186</strain>
    </source>
</reference>
<dbReference type="Gene3D" id="1.10.10.10">
    <property type="entry name" value="Winged helix-like DNA-binding domain superfamily/Winged helix DNA-binding domain"/>
    <property type="match status" value="1"/>
</dbReference>
<evidence type="ECO:0000256" key="3">
    <source>
        <dbReference type="ARBA" id="ARBA00022917"/>
    </source>
</evidence>
<dbReference type="OrthoDB" id="337745at2759"/>
<dbReference type="GO" id="GO:0003723">
    <property type="term" value="F:RNA binding"/>
    <property type="evidence" value="ECO:0007669"/>
    <property type="project" value="UniProtKB-UniRule"/>
</dbReference>
<dbReference type="GO" id="GO:0043022">
    <property type="term" value="F:ribosome binding"/>
    <property type="evidence" value="ECO:0007669"/>
    <property type="project" value="InterPro"/>
</dbReference>
<dbReference type="Proteomes" id="UP000245946">
    <property type="component" value="Unassembled WGS sequence"/>
</dbReference>
<feature type="compositionally biased region" description="Low complexity" evidence="5">
    <location>
        <begin position="120"/>
        <end position="137"/>
    </location>
</feature>
<dbReference type="SUPFAM" id="SSF48371">
    <property type="entry name" value="ARM repeat"/>
    <property type="match status" value="1"/>
</dbReference>
<sequence>MTTDTASASASQWTSPASRPAHIEELISGVDRYNPQNLAVLVEYLQQQLDSGAYDCLANLAILKLFQFNAGDFDYGVAISVLLKALTAAPYPDFSLCLALLGEAPVAVLPAPAEVEEGADPTPADATAPSTSTQPSAGHLADPLIVRLAQLSALLHGARFRAFWSTLASAEFEDVREAVANVASFDDAVRSVALQSVKGAFRAISEERLGSYLNLSGKELASYIEQQAGWKLADGSVQVPANPDNEVKATVIREDLQLDQLTKFLTQAQTA</sequence>
<organism evidence="7 8">
    <name type="scientific">Tilletiopsis washingtonensis</name>
    <dbReference type="NCBI Taxonomy" id="58919"/>
    <lineage>
        <taxon>Eukaryota</taxon>
        <taxon>Fungi</taxon>
        <taxon>Dikarya</taxon>
        <taxon>Basidiomycota</taxon>
        <taxon>Ustilaginomycotina</taxon>
        <taxon>Exobasidiomycetes</taxon>
        <taxon>Entylomatales</taxon>
        <taxon>Entylomatales incertae sedis</taxon>
        <taxon>Tilletiopsis</taxon>
    </lineage>
</organism>
<dbReference type="GO" id="GO:0006446">
    <property type="term" value="P:regulation of translational initiation"/>
    <property type="evidence" value="ECO:0007669"/>
    <property type="project" value="InterPro"/>
</dbReference>
<proteinExistence type="inferred from homology"/>
<dbReference type="InterPro" id="IPR036388">
    <property type="entry name" value="WH-like_DNA-bd_sf"/>
</dbReference>
<dbReference type="Gene3D" id="1.25.40.250">
    <property type="entry name" value="ARM repeat, domain 1"/>
    <property type="match status" value="1"/>
</dbReference>
<evidence type="ECO:0000313" key="7">
    <source>
        <dbReference type="EMBL" id="PWO00700.1"/>
    </source>
</evidence>
<dbReference type="InterPro" id="IPR009374">
    <property type="entry name" value="eIF3k"/>
</dbReference>